<evidence type="ECO:0000259" key="2">
    <source>
        <dbReference type="Pfam" id="PF08268"/>
    </source>
</evidence>
<comment type="caution">
    <text evidence="3">The sequence shown here is derived from an EMBL/GenBank/DDBJ whole genome shotgun (WGS) entry which is preliminary data.</text>
</comment>
<organism evidence="3 4">
    <name type="scientific">Microthlaspi erraticum</name>
    <dbReference type="NCBI Taxonomy" id="1685480"/>
    <lineage>
        <taxon>Eukaryota</taxon>
        <taxon>Viridiplantae</taxon>
        <taxon>Streptophyta</taxon>
        <taxon>Embryophyta</taxon>
        <taxon>Tracheophyta</taxon>
        <taxon>Spermatophyta</taxon>
        <taxon>Magnoliopsida</taxon>
        <taxon>eudicotyledons</taxon>
        <taxon>Gunneridae</taxon>
        <taxon>Pentapetalae</taxon>
        <taxon>rosids</taxon>
        <taxon>malvids</taxon>
        <taxon>Brassicales</taxon>
        <taxon>Brassicaceae</taxon>
        <taxon>Coluteocarpeae</taxon>
        <taxon>Microthlaspi</taxon>
    </lineage>
</organism>
<evidence type="ECO:0000256" key="1">
    <source>
        <dbReference type="SAM" id="MobiDB-lite"/>
    </source>
</evidence>
<dbReference type="NCBIfam" id="TIGR01640">
    <property type="entry name" value="F_box_assoc_1"/>
    <property type="match status" value="1"/>
</dbReference>
<dbReference type="EMBL" id="CACVBM020001385">
    <property type="protein sequence ID" value="CAA7047994.1"/>
    <property type="molecule type" value="Genomic_DNA"/>
</dbReference>
<sequence length="290" mass="34910">MLPYRDIIVGFDVRSEKFEIVFYPEDDSCQLINYMGKLGVVYSDGYYDDDDDYAIELHVWVLEDFEKREWSNYDYILRDDKVWHNNVSVVGVTATGEIVLSMIRYASKKRFYVLYFNPETETVQRVEIKGFGAYNEEHGEYFSVDTFVNHVEDLNVNDGKLLYGQYVKLEKKYHCEEKYHCEIKYHCGDKDGEYDDNNYYVDEEIELEEYDSGDDYRFQYTCDYDYDYLFHCGDEDESEEEDNENERERKKKTKKMKMKKKKKMKHPNQKEKGNKRLHMDAKEEAATRTM</sequence>
<dbReference type="AlphaFoldDB" id="A0A6D2K5B8"/>
<feature type="compositionally biased region" description="Basic and acidic residues" evidence="1">
    <location>
        <begin position="268"/>
        <end position="290"/>
    </location>
</feature>
<keyword evidence="4" id="KW-1185">Reference proteome</keyword>
<evidence type="ECO:0000313" key="3">
    <source>
        <dbReference type="EMBL" id="CAA7047994.1"/>
    </source>
</evidence>
<proteinExistence type="predicted"/>
<dbReference type="PANTHER" id="PTHR31111:SF130">
    <property type="entry name" value="F-BOX ASSOCIATED UBIQUITINATION EFFECTOR FAMILY PROTEIN"/>
    <property type="match status" value="1"/>
</dbReference>
<dbReference type="Proteomes" id="UP000467841">
    <property type="component" value="Unassembled WGS sequence"/>
</dbReference>
<evidence type="ECO:0000313" key="4">
    <source>
        <dbReference type="Proteomes" id="UP000467841"/>
    </source>
</evidence>
<accession>A0A6D2K5B8</accession>
<dbReference type="InterPro" id="IPR017451">
    <property type="entry name" value="F-box-assoc_interact_dom"/>
</dbReference>
<dbReference type="PANTHER" id="PTHR31111">
    <property type="entry name" value="BNAA05G37150D PROTEIN-RELATED"/>
    <property type="match status" value="1"/>
</dbReference>
<feature type="region of interest" description="Disordered" evidence="1">
    <location>
        <begin position="235"/>
        <end position="290"/>
    </location>
</feature>
<name>A0A6D2K5B8_9BRAS</name>
<gene>
    <name evidence="3" type="ORF">MERR_LOCUS35229</name>
</gene>
<dbReference type="Pfam" id="PF08268">
    <property type="entry name" value="FBA_3"/>
    <property type="match status" value="1"/>
</dbReference>
<reference evidence="3" key="1">
    <citation type="submission" date="2020-01" db="EMBL/GenBank/DDBJ databases">
        <authorList>
            <person name="Mishra B."/>
        </authorList>
    </citation>
    <scope>NUCLEOTIDE SEQUENCE [LARGE SCALE GENOMIC DNA]</scope>
</reference>
<feature type="domain" description="F-box associated beta-propeller type 3" evidence="2">
    <location>
        <begin position="7"/>
        <end position="151"/>
    </location>
</feature>
<protein>
    <recommendedName>
        <fullName evidence="2">F-box associated beta-propeller type 3 domain-containing protein</fullName>
    </recommendedName>
</protein>
<feature type="compositionally biased region" description="Acidic residues" evidence="1">
    <location>
        <begin position="235"/>
        <end position="245"/>
    </location>
</feature>
<dbReference type="InterPro" id="IPR013187">
    <property type="entry name" value="F-box-assoc_dom_typ3"/>
</dbReference>
<feature type="compositionally biased region" description="Basic residues" evidence="1">
    <location>
        <begin position="249"/>
        <end position="267"/>
    </location>
</feature>